<evidence type="ECO:0000313" key="2">
    <source>
        <dbReference type="Proteomes" id="UP000243579"/>
    </source>
</evidence>
<accession>A0A1V9YD70</accession>
<protein>
    <submittedName>
        <fullName evidence="1">Uncharacterized protein</fullName>
    </submittedName>
</protein>
<reference evidence="1 2" key="1">
    <citation type="journal article" date="2014" name="Genome Biol. Evol.">
        <title>The secreted proteins of Achlya hypogyna and Thraustotheca clavata identify the ancestral oomycete secretome and reveal gene acquisitions by horizontal gene transfer.</title>
        <authorList>
            <person name="Misner I."/>
            <person name="Blouin N."/>
            <person name="Leonard G."/>
            <person name="Richards T.A."/>
            <person name="Lane C.E."/>
        </authorList>
    </citation>
    <scope>NUCLEOTIDE SEQUENCE [LARGE SCALE GENOMIC DNA]</scope>
    <source>
        <strain evidence="1 2">ATCC 48635</strain>
    </source>
</reference>
<sequence length="679" mass="75028">MRARSFATTAPSASALPWYREQIASFVATMDATTVTDADYDRLARLPQADALMQFEVQAHSNSTQHIGSYLPAARKKQIEALWAKTLNVLDQLEEAPAKADAYTAAFQALASAGAPAKYMEHLLQRMQAEKLPANPTVHIAMLHAARDRGILQVLRRVKAAQLGGLLLDAEPDALTPRQVQNLHYRAHASFVKSLFGHFMSSNTATFALETYGELLREIHELLPPLDPMLMERTVPDEYMDKLAVVSVRALAMAGRHADVLARLAELETQYSGRSAKVPALVYEAALEGLSASYHNLTLISERQLVQRNKGADVQAAPRVQDIRSVQSKLSAKLAATVDHMETEMAALPWAAVETKYAEAKATKDYLEFVRARARGASVLESYRLLTAEAVAAGDAFVDAVAGRFAAQYSAPSLAMELGQLKQYFVASSRYERRLKRSQQLADELVARILASVDRIGAQRAAFPEADVVECLHYAFRGLALLHRGTEARAILNLKTTWFPHTAWTVAEYDDMLMLLCKTKSTRWSDVFALLQDMHNRGMAPSPLTMHRLVTYRMLRLTKGTPEEHVVNTQTAAYARALEEAIATGNVTLVTDEDEDDEDEAVAEKPTWDDADTVGDVITFLQDWVNMTGVVPYGKTVVPLAEYCAMKGALSHELSRLLLWLETLPLDPATKAVLRGLKP</sequence>
<dbReference type="Proteomes" id="UP000243579">
    <property type="component" value="Unassembled WGS sequence"/>
</dbReference>
<dbReference type="EMBL" id="JNBR01002127">
    <property type="protein sequence ID" value="OQR83660.1"/>
    <property type="molecule type" value="Genomic_DNA"/>
</dbReference>
<name>A0A1V9YD70_ACHHY</name>
<gene>
    <name evidence="1" type="ORF">ACHHYP_14432</name>
</gene>
<proteinExistence type="predicted"/>
<dbReference type="AlphaFoldDB" id="A0A1V9YD70"/>
<organism evidence="1 2">
    <name type="scientific">Achlya hypogyna</name>
    <name type="common">Oomycete</name>
    <name type="synonym">Protoachlya hypogyna</name>
    <dbReference type="NCBI Taxonomy" id="1202772"/>
    <lineage>
        <taxon>Eukaryota</taxon>
        <taxon>Sar</taxon>
        <taxon>Stramenopiles</taxon>
        <taxon>Oomycota</taxon>
        <taxon>Saprolegniomycetes</taxon>
        <taxon>Saprolegniales</taxon>
        <taxon>Achlyaceae</taxon>
        <taxon>Achlya</taxon>
    </lineage>
</organism>
<keyword evidence="2" id="KW-1185">Reference proteome</keyword>
<dbReference type="OrthoDB" id="105783at2759"/>
<comment type="caution">
    <text evidence="1">The sequence shown here is derived from an EMBL/GenBank/DDBJ whole genome shotgun (WGS) entry which is preliminary data.</text>
</comment>
<evidence type="ECO:0000313" key="1">
    <source>
        <dbReference type="EMBL" id="OQR83660.1"/>
    </source>
</evidence>